<evidence type="ECO:0000313" key="14">
    <source>
        <dbReference type="RefSeq" id="XP_004379471.1"/>
    </source>
</evidence>
<evidence type="ECO:0000256" key="1">
    <source>
        <dbReference type="ARBA" id="ARBA00004613"/>
    </source>
</evidence>
<evidence type="ECO:0000256" key="2">
    <source>
        <dbReference type="ARBA" id="ARBA00009923"/>
    </source>
</evidence>
<feature type="region of interest" description="Disordered" evidence="10">
    <location>
        <begin position="416"/>
        <end position="438"/>
    </location>
</feature>
<organism evidence="13 14">
    <name type="scientific">Trichechus manatus latirostris</name>
    <name type="common">Florida manatee</name>
    <dbReference type="NCBI Taxonomy" id="127582"/>
    <lineage>
        <taxon>Eukaryota</taxon>
        <taxon>Metazoa</taxon>
        <taxon>Chordata</taxon>
        <taxon>Craniata</taxon>
        <taxon>Vertebrata</taxon>
        <taxon>Euteleostomi</taxon>
        <taxon>Mammalia</taxon>
        <taxon>Eutheria</taxon>
        <taxon>Afrotheria</taxon>
        <taxon>Sirenia</taxon>
        <taxon>Trichechidae</taxon>
        <taxon>Trichechus</taxon>
    </lineage>
</organism>
<dbReference type="STRING" id="127582.A0A2Y9DR78"/>
<accession>A0A2Y9DR78</accession>
<protein>
    <recommendedName>
        <fullName evidence="9">Peptidase inhibitor 16</fullName>
    </recommendedName>
</protein>
<evidence type="ECO:0000256" key="9">
    <source>
        <dbReference type="ARBA" id="ARBA00074449"/>
    </source>
</evidence>
<dbReference type="CDD" id="cd05559">
    <property type="entry name" value="CAP_PI16_HrTT-1"/>
    <property type="match status" value="1"/>
</dbReference>
<dbReference type="InterPro" id="IPR018244">
    <property type="entry name" value="Allrgn_V5/Tpx1_CS"/>
</dbReference>
<feature type="signal peptide" evidence="11">
    <location>
        <begin position="1"/>
        <end position="25"/>
    </location>
</feature>
<dbReference type="PRINTS" id="PR00837">
    <property type="entry name" value="V5TPXLIKE"/>
</dbReference>
<dbReference type="SUPFAM" id="SSF55797">
    <property type="entry name" value="PR-1-like"/>
    <property type="match status" value="1"/>
</dbReference>
<reference evidence="14" key="1">
    <citation type="submission" date="2025-08" db="UniProtKB">
        <authorList>
            <consortium name="RefSeq"/>
        </authorList>
    </citation>
    <scope>IDENTIFICATION</scope>
</reference>
<evidence type="ECO:0000256" key="11">
    <source>
        <dbReference type="SAM" id="SignalP"/>
    </source>
</evidence>
<feature type="compositionally biased region" description="Polar residues" evidence="10">
    <location>
        <begin position="322"/>
        <end position="332"/>
    </location>
</feature>
<dbReference type="InterPro" id="IPR035940">
    <property type="entry name" value="CAP_sf"/>
</dbReference>
<dbReference type="Proteomes" id="UP000248480">
    <property type="component" value="Unplaced"/>
</dbReference>
<evidence type="ECO:0000256" key="5">
    <source>
        <dbReference type="ARBA" id="ARBA00022729"/>
    </source>
</evidence>
<keyword evidence="3" id="KW-0964">Secreted</keyword>
<dbReference type="Pfam" id="PF00188">
    <property type="entry name" value="CAP"/>
    <property type="match status" value="1"/>
</dbReference>
<feature type="region of interest" description="Disordered" evidence="10">
    <location>
        <begin position="301"/>
        <end position="368"/>
    </location>
</feature>
<dbReference type="GO" id="GO:0030414">
    <property type="term" value="F:peptidase inhibitor activity"/>
    <property type="evidence" value="ECO:0007669"/>
    <property type="project" value="UniProtKB-KW"/>
</dbReference>
<dbReference type="PROSITE" id="PS01010">
    <property type="entry name" value="CRISP_2"/>
    <property type="match status" value="1"/>
</dbReference>
<evidence type="ECO:0000259" key="12">
    <source>
        <dbReference type="SMART" id="SM00198"/>
    </source>
</evidence>
<dbReference type="CTD" id="221476"/>
<dbReference type="GeneID" id="101343011"/>
<feature type="region of interest" description="Disordered" evidence="10">
    <location>
        <begin position="252"/>
        <end position="287"/>
    </location>
</feature>
<evidence type="ECO:0000256" key="3">
    <source>
        <dbReference type="ARBA" id="ARBA00022525"/>
    </source>
</evidence>
<comment type="subcellular location">
    <subcellularLocation>
        <location evidence="1">Secreted</location>
    </subcellularLocation>
</comment>
<dbReference type="Gene3D" id="3.40.33.10">
    <property type="entry name" value="CAP"/>
    <property type="match status" value="1"/>
</dbReference>
<keyword evidence="5 11" id="KW-0732">Signal</keyword>
<dbReference type="GO" id="GO:0005576">
    <property type="term" value="C:extracellular region"/>
    <property type="evidence" value="ECO:0007669"/>
    <property type="project" value="UniProtKB-SubCell"/>
</dbReference>
<evidence type="ECO:0000313" key="13">
    <source>
        <dbReference type="Proteomes" id="UP000248480"/>
    </source>
</evidence>
<sequence>MHSSHSLLLLLLPLLLLATTGPAGALTEEEKHLLVEAHNFYRSQTNPQAANMLRMLWDEELAIFAKAYAEHCVWAHNPHRGRRGENLFAITGDSMDVQMAVAEWHRERDYYNFTTGACQPRQMCGHYTQVVWAKSERVGCDSHLCAKLQNVDDSNVHFLVCNYVPPGNVIGQKLYEVGPPCSACPKGYHCEQSLCEPIRGPEEPQDLPSLVTEAQTSLATEASGSSKTDAPSSLAGEAPSFLVTEDPSSLATKALPTVKTEAPSTLATKDTPSMTTEAPPSLTSEASSFLATHSLLPLDERPVTFPKSTHTPLPKSTDKVASRTSAPSMSSEKSLHPKMYLTGTQQPLPHAQEKAEEKGPHELPPPDEVLASVFPAQDEPDELQATLVHMGNTSSTSLPNSPNTSANANAIDGHTLALQSSLPGADLPEGPPKPSKLNSAPGCVWNPLLGLLLLLPLVWAGIF</sequence>
<dbReference type="InterPro" id="IPR014044">
    <property type="entry name" value="CAP_dom"/>
</dbReference>
<dbReference type="FunFam" id="3.40.33.10:FF:000011">
    <property type="entry name" value="Peptidase inhibitor 16"/>
    <property type="match status" value="1"/>
</dbReference>
<keyword evidence="6" id="KW-0325">Glycoprotein</keyword>
<dbReference type="KEGG" id="tmu:101343011"/>
<gene>
    <name evidence="14" type="primary">PI16</name>
</gene>
<evidence type="ECO:0000256" key="10">
    <source>
        <dbReference type="SAM" id="MobiDB-lite"/>
    </source>
</evidence>
<name>A0A2Y9DR78_TRIMA</name>
<dbReference type="InParanoid" id="A0A2Y9DR78"/>
<dbReference type="AlphaFoldDB" id="A0A2Y9DR78"/>
<evidence type="ECO:0000256" key="6">
    <source>
        <dbReference type="ARBA" id="ARBA00023180"/>
    </source>
</evidence>
<dbReference type="InterPro" id="IPR001283">
    <property type="entry name" value="CRISP-related"/>
</dbReference>
<dbReference type="RefSeq" id="XP_004379471.1">
    <property type="nucleotide sequence ID" value="XM_004379414.1"/>
</dbReference>
<dbReference type="PANTHER" id="PTHR10334">
    <property type="entry name" value="CYSTEINE-RICH SECRETORY PROTEIN-RELATED"/>
    <property type="match status" value="1"/>
</dbReference>
<comment type="similarity">
    <text evidence="2">Belongs to the CRISP family.</text>
</comment>
<dbReference type="OrthoDB" id="337038at2759"/>
<evidence type="ECO:0000256" key="4">
    <source>
        <dbReference type="ARBA" id="ARBA00022690"/>
    </source>
</evidence>
<comment type="function">
    <text evidence="7">May inhibit cardiomyocyte growth.</text>
</comment>
<dbReference type="PROSITE" id="PS01009">
    <property type="entry name" value="CRISP_1"/>
    <property type="match status" value="1"/>
</dbReference>
<feature type="chain" id="PRO_5015866402" description="Peptidase inhibitor 16" evidence="11">
    <location>
        <begin position="26"/>
        <end position="463"/>
    </location>
</feature>
<feature type="compositionally biased region" description="Basic and acidic residues" evidence="10">
    <location>
        <begin position="351"/>
        <end position="361"/>
    </location>
</feature>
<dbReference type="SMART" id="SM00198">
    <property type="entry name" value="SCP"/>
    <property type="match status" value="1"/>
</dbReference>
<keyword evidence="13" id="KW-1185">Reference proteome</keyword>
<feature type="domain" description="SCP" evidence="12">
    <location>
        <begin position="29"/>
        <end position="171"/>
    </location>
</feature>
<evidence type="ECO:0000256" key="7">
    <source>
        <dbReference type="ARBA" id="ARBA00058129"/>
    </source>
</evidence>
<comment type="subunit">
    <text evidence="8">Interacts with PSP94/MSMB.</text>
</comment>
<dbReference type="FunCoup" id="A0A2Y9DR78">
    <property type="interactions" value="146"/>
</dbReference>
<proteinExistence type="inferred from homology"/>
<feature type="region of interest" description="Disordered" evidence="10">
    <location>
        <begin position="217"/>
        <end position="236"/>
    </location>
</feature>
<feature type="compositionally biased region" description="Polar residues" evidence="10">
    <location>
        <begin position="217"/>
        <end position="231"/>
    </location>
</feature>
<evidence type="ECO:0000256" key="8">
    <source>
        <dbReference type="ARBA" id="ARBA00063504"/>
    </source>
</evidence>
<keyword evidence="4" id="KW-0646">Protease inhibitor</keyword>
<feature type="compositionally biased region" description="Polar residues" evidence="10">
    <location>
        <begin position="262"/>
        <end position="287"/>
    </location>
</feature>